<keyword evidence="3" id="KW-1185">Reference proteome</keyword>
<evidence type="ECO:0000259" key="1">
    <source>
        <dbReference type="PROSITE" id="PS50022"/>
    </source>
</evidence>
<name>A0ABX1XC31_9BACL</name>
<dbReference type="Proteomes" id="UP000653578">
    <property type="component" value="Unassembled WGS sequence"/>
</dbReference>
<protein>
    <recommendedName>
        <fullName evidence="1">F5/8 type C domain-containing protein</fullName>
    </recommendedName>
</protein>
<dbReference type="EMBL" id="WHNY01000047">
    <property type="protein sequence ID" value="NOU65495.1"/>
    <property type="molecule type" value="Genomic_DNA"/>
</dbReference>
<proteinExistence type="predicted"/>
<organism evidence="2 3">
    <name type="scientific">Paenibacillus plantarum</name>
    <dbReference type="NCBI Taxonomy" id="2654975"/>
    <lineage>
        <taxon>Bacteria</taxon>
        <taxon>Bacillati</taxon>
        <taxon>Bacillota</taxon>
        <taxon>Bacilli</taxon>
        <taxon>Bacillales</taxon>
        <taxon>Paenibacillaceae</taxon>
        <taxon>Paenibacillus</taxon>
    </lineage>
</organism>
<accession>A0ABX1XC31</accession>
<feature type="non-terminal residue" evidence="2">
    <location>
        <position position="338"/>
    </location>
</feature>
<evidence type="ECO:0000313" key="3">
    <source>
        <dbReference type="Proteomes" id="UP000653578"/>
    </source>
</evidence>
<comment type="caution">
    <text evidence="2">The sequence shown here is derived from an EMBL/GenBank/DDBJ whole genome shotgun (WGS) entry which is preliminary data.</text>
</comment>
<gene>
    <name evidence="2" type="ORF">GC096_15780</name>
</gene>
<dbReference type="Gene3D" id="2.60.120.260">
    <property type="entry name" value="Galactose-binding domain-like"/>
    <property type="match status" value="1"/>
</dbReference>
<dbReference type="PROSITE" id="PS50022">
    <property type="entry name" value="FA58C_3"/>
    <property type="match status" value="1"/>
</dbReference>
<sequence>MSSCYNLDKFKAGSKVSKLKKYLGQAMLVACLVFGLLLTIPHSSNANTETQPPTVQAKIKGSVQATYSNVVKLEMMGQSSDVTHMQFSDDNETWSEWEPYNSFKPYTLPLGTGLKTIYVRVKDAAGNLSEAYPVSITLLSSTEEINLALYSSMTGYPQVTASYTCCGHGEDDGQRTVNGLFDYSDNAHDRWTNYSGNASDSLIYDLGESKTFNQIRIYLFNDGGGVQLPSSYDVQYWMNNQWIGLPNQAKNPANPQATSNKVGATKENTLNTVNFNPISTNQIKVTMHRGSTFTGFVELEILLHITTADTQAAGSVQAAIEALPSEFNVGLSDASAVQ</sequence>
<feature type="domain" description="F5/8 type C" evidence="1">
    <location>
        <begin position="142"/>
        <end position="304"/>
    </location>
</feature>
<dbReference type="Pfam" id="PF00754">
    <property type="entry name" value="F5_F8_type_C"/>
    <property type="match status" value="1"/>
</dbReference>
<dbReference type="InterPro" id="IPR000421">
    <property type="entry name" value="FA58C"/>
</dbReference>
<reference evidence="2 3" key="1">
    <citation type="submission" date="2019-10" db="EMBL/GenBank/DDBJ databases">
        <title>Description of Paenibacillus humi sp. nov.</title>
        <authorList>
            <person name="Carlier A."/>
            <person name="Qi S."/>
        </authorList>
    </citation>
    <scope>NUCLEOTIDE SEQUENCE [LARGE SCALE GENOMIC DNA]</scope>
    <source>
        <strain evidence="2 3">LMG 31461</strain>
    </source>
</reference>
<dbReference type="InterPro" id="IPR008979">
    <property type="entry name" value="Galactose-bd-like_sf"/>
</dbReference>
<evidence type="ECO:0000313" key="2">
    <source>
        <dbReference type="EMBL" id="NOU65495.1"/>
    </source>
</evidence>
<dbReference type="SUPFAM" id="SSF49785">
    <property type="entry name" value="Galactose-binding domain-like"/>
    <property type="match status" value="1"/>
</dbReference>